<evidence type="ECO:0000313" key="2">
    <source>
        <dbReference type="Proteomes" id="UP000248916"/>
    </source>
</evidence>
<keyword evidence="2" id="KW-1185">Reference proteome</keyword>
<organism evidence="1 2">
    <name type="scientific">Palleronia aestuarii</name>
    <dbReference type="NCBI Taxonomy" id="568105"/>
    <lineage>
        <taxon>Bacteria</taxon>
        <taxon>Pseudomonadati</taxon>
        <taxon>Pseudomonadota</taxon>
        <taxon>Alphaproteobacteria</taxon>
        <taxon>Rhodobacterales</taxon>
        <taxon>Roseobacteraceae</taxon>
        <taxon>Palleronia</taxon>
    </lineage>
</organism>
<dbReference type="Proteomes" id="UP000248916">
    <property type="component" value="Unassembled WGS sequence"/>
</dbReference>
<accession>A0A2W7MQP7</accession>
<sequence length="45" mass="5112">MNCMKLLSQKLMSCGFDRQTTEPQVRIAILNRFTSLGILITQPVD</sequence>
<protein>
    <submittedName>
        <fullName evidence="1">Uncharacterized protein</fullName>
    </submittedName>
</protein>
<evidence type="ECO:0000313" key="1">
    <source>
        <dbReference type="EMBL" id="PZX10555.1"/>
    </source>
</evidence>
<dbReference type="AlphaFoldDB" id="A0A2W7MQP7"/>
<reference evidence="1 2" key="1">
    <citation type="submission" date="2018-06" db="EMBL/GenBank/DDBJ databases">
        <title>Genomic Encyclopedia of Archaeal and Bacterial Type Strains, Phase II (KMG-II): from individual species to whole genera.</title>
        <authorList>
            <person name="Goeker M."/>
        </authorList>
    </citation>
    <scope>NUCLEOTIDE SEQUENCE [LARGE SCALE GENOMIC DNA]</scope>
    <source>
        <strain evidence="1 2">DSM 22009</strain>
    </source>
</reference>
<name>A0A2W7MQP7_9RHOB</name>
<gene>
    <name evidence="1" type="ORF">LX81_04191</name>
</gene>
<comment type="caution">
    <text evidence="1">The sequence shown here is derived from an EMBL/GenBank/DDBJ whole genome shotgun (WGS) entry which is preliminary data.</text>
</comment>
<dbReference type="EMBL" id="QKZL01000044">
    <property type="protein sequence ID" value="PZX10555.1"/>
    <property type="molecule type" value="Genomic_DNA"/>
</dbReference>
<proteinExistence type="predicted"/>